<dbReference type="RefSeq" id="WP_380097682.1">
    <property type="nucleotide sequence ID" value="NZ_JBHRYD010000013.1"/>
</dbReference>
<keyword evidence="5" id="KW-0274">FAD</keyword>
<evidence type="ECO:0000256" key="1">
    <source>
        <dbReference type="ARBA" id="ARBA00001974"/>
    </source>
</evidence>
<keyword evidence="10" id="KW-1185">Reference proteome</keyword>
<organism evidence="9 10">
    <name type="scientific">Devosia honganensis</name>
    <dbReference type="NCBI Taxonomy" id="1610527"/>
    <lineage>
        <taxon>Bacteria</taxon>
        <taxon>Pseudomonadati</taxon>
        <taxon>Pseudomonadota</taxon>
        <taxon>Alphaproteobacteria</taxon>
        <taxon>Hyphomicrobiales</taxon>
        <taxon>Devosiaceae</taxon>
        <taxon>Devosia</taxon>
    </lineage>
</organism>
<dbReference type="PANTHER" id="PTHR43876:SF7">
    <property type="entry name" value="UBIQUINONE BIOSYNTHESIS MONOOXYGENASE COQ6, MITOCHONDRIAL"/>
    <property type="match status" value="1"/>
</dbReference>
<dbReference type="EMBL" id="JBHRYD010000013">
    <property type="protein sequence ID" value="MFC3705759.1"/>
    <property type="molecule type" value="Genomic_DNA"/>
</dbReference>
<keyword evidence="4" id="KW-0285">Flavoprotein</keyword>
<dbReference type="PRINTS" id="PR00420">
    <property type="entry name" value="RNGMNOXGNASE"/>
</dbReference>
<dbReference type="SUPFAM" id="SSF51905">
    <property type="entry name" value="FAD/NAD(P)-binding domain"/>
    <property type="match status" value="1"/>
</dbReference>
<evidence type="ECO:0000256" key="4">
    <source>
        <dbReference type="ARBA" id="ARBA00022630"/>
    </source>
</evidence>
<keyword evidence="6" id="KW-0560">Oxidoreductase</keyword>
<evidence type="ECO:0000256" key="2">
    <source>
        <dbReference type="ARBA" id="ARBA00004749"/>
    </source>
</evidence>
<dbReference type="Gene3D" id="3.50.50.60">
    <property type="entry name" value="FAD/NAD(P)-binding domain"/>
    <property type="match status" value="2"/>
</dbReference>
<dbReference type="InterPro" id="IPR010971">
    <property type="entry name" value="UbiH/COQ6"/>
</dbReference>
<evidence type="ECO:0000313" key="10">
    <source>
        <dbReference type="Proteomes" id="UP001595613"/>
    </source>
</evidence>
<gene>
    <name evidence="9" type="ORF">ACFOOL_13445</name>
</gene>
<evidence type="ECO:0000256" key="6">
    <source>
        <dbReference type="ARBA" id="ARBA00023002"/>
    </source>
</evidence>
<proteinExistence type="inferred from homology"/>
<evidence type="ECO:0000256" key="5">
    <source>
        <dbReference type="ARBA" id="ARBA00022827"/>
    </source>
</evidence>
<comment type="similarity">
    <text evidence="3">Belongs to the UbiH/COQ6 family.</text>
</comment>
<reference evidence="10" key="1">
    <citation type="journal article" date="2019" name="Int. J. Syst. Evol. Microbiol.">
        <title>The Global Catalogue of Microorganisms (GCM) 10K type strain sequencing project: providing services to taxonomists for standard genome sequencing and annotation.</title>
        <authorList>
            <consortium name="The Broad Institute Genomics Platform"/>
            <consortium name="The Broad Institute Genome Sequencing Center for Infectious Disease"/>
            <person name="Wu L."/>
            <person name="Ma J."/>
        </authorList>
    </citation>
    <scope>NUCLEOTIDE SEQUENCE [LARGE SCALE GENOMIC DNA]</scope>
    <source>
        <strain evidence="10">KCTC 42281</strain>
    </source>
</reference>
<evidence type="ECO:0000256" key="7">
    <source>
        <dbReference type="ARBA" id="ARBA00023033"/>
    </source>
</evidence>
<name>A0ABV7X558_9HYPH</name>
<accession>A0ABV7X558</accession>
<comment type="caution">
    <text evidence="9">The sequence shown here is derived from an EMBL/GenBank/DDBJ whole genome shotgun (WGS) entry which is preliminary data.</text>
</comment>
<evidence type="ECO:0000256" key="3">
    <source>
        <dbReference type="ARBA" id="ARBA00005349"/>
    </source>
</evidence>
<feature type="domain" description="FAD-binding" evidence="8">
    <location>
        <begin position="5"/>
        <end position="316"/>
    </location>
</feature>
<comment type="cofactor">
    <cofactor evidence="1">
        <name>FAD</name>
        <dbReference type="ChEBI" id="CHEBI:57692"/>
    </cofactor>
</comment>
<sequence>MKADADIVVVGAGLAGLAAAVSLARAGLSVVHVAPAAPPDRRTSALMMPSVDFLRRSGLVDDPAEIGHALTAIRIIDATPRLIRAPETLFEAAEAGLPAFGWNFGNARLLARFQSLAPSTSLQTRDAAVVSYERRGRLGAVTLADGTSVQAPLVVGADGKKSVIRTAAGIAAREHRFAEAALVCDLELARPIGGTSIEFHYPRGPFTLVPAGGNRANLVWIDEESLLRETLAAGPDALLRALHERSQRLFGAIALASPGFVFPLSTLTVDTAGADGVALVGEAAHAFPPIGAQGLNLGLRDVADLVDAVAAADRTDPDWGRLAAADYAARRAGDLARTGGVVDALFRSLLADMLPGQMLRAGGLWALKLLPPLRRRAFALGMGER</sequence>
<dbReference type="Proteomes" id="UP001595613">
    <property type="component" value="Unassembled WGS sequence"/>
</dbReference>
<dbReference type="GO" id="GO:0004497">
    <property type="term" value="F:monooxygenase activity"/>
    <property type="evidence" value="ECO:0007669"/>
    <property type="project" value="UniProtKB-KW"/>
</dbReference>
<dbReference type="InterPro" id="IPR051205">
    <property type="entry name" value="UbiH/COQ6_monooxygenase"/>
</dbReference>
<dbReference type="NCBIfam" id="TIGR01988">
    <property type="entry name" value="Ubi-OHases"/>
    <property type="match status" value="1"/>
</dbReference>
<evidence type="ECO:0000313" key="9">
    <source>
        <dbReference type="EMBL" id="MFC3705759.1"/>
    </source>
</evidence>
<protein>
    <submittedName>
        <fullName evidence="9">FAD-dependent monooxygenase</fullName>
    </submittedName>
</protein>
<keyword evidence="7 9" id="KW-0503">Monooxygenase</keyword>
<dbReference type="Pfam" id="PF01494">
    <property type="entry name" value="FAD_binding_3"/>
    <property type="match status" value="1"/>
</dbReference>
<dbReference type="InterPro" id="IPR002938">
    <property type="entry name" value="FAD-bd"/>
</dbReference>
<evidence type="ECO:0000259" key="8">
    <source>
        <dbReference type="Pfam" id="PF01494"/>
    </source>
</evidence>
<dbReference type="InterPro" id="IPR036188">
    <property type="entry name" value="FAD/NAD-bd_sf"/>
</dbReference>
<dbReference type="PANTHER" id="PTHR43876">
    <property type="entry name" value="UBIQUINONE BIOSYNTHESIS MONOOXYGENASE COQ6, MITOCHONDRIAL"/>
    <property type="match status" value="1"/>
</dbReference>
<comment type="pathway">
    <text evidence="2">Cofactor biosynthesis; ubiquinone biosynthesis.</text>
</comment>